<evidence type="ECO:0000256" key="1">
    <source>
        <dbReference type="SAM" id="MobiDB-lite"/>
    </source>
</evidence>
<dbReference type="Proteomes" id="UP001222027">
    <property type="component" value="Unassembled WGS sequence"/>
</dbReference>
<gene>
    <name evidence="2" type="ORF">OPV22_030722</name>
</gene>
<organism evidence="2 3">
    <name type="scientific">Ensete ventricosum</name>
    <name type="common">Abyssinian banana</name>
    <name type="synonym">Musa ensete</name>
    <dbReference type="NCBI Taxonomy" id="4639"/>
    <lineage>
        <taxon>Eukaryota</taxon>
        <taxon>Viridiplantae</taxon>
        <taxon>Streptophyta</taxon>
        <taxon>Embryophyta</taxon>
        <taxon>Tracheophyta</taxon>
        <taxon>Spermatophyta</taxon>
        <taxon>Magnoliopsida</taxon>
        <taxon>Liliopsida</taxon>
        <taxon>Zingiberales</taxon>
        <taxon>Musaceae</taxon>
        <taxon>Ensete</taxon>
    </lineage>
</organism>
<evidence type="ECO:0000313" key="2">
    <source>
        <dbReference type="EMBL" id="KAJ8457796.1"/>
    </source>
</evidence>
<dbReference type="EMBL" id="JAQQAF010000009">
    <property type="protein sequence ID" value="KAJ8457796.1"/>
    <property type="molecule type" value="Genomic_DNA"/>
</dbReference>
<feature type="compositionally biased region" description="Acidic residues" evidence="1">
    <location>
        <begin position="50"/>
        <end position="60"/>
    </location>
</feature>
<reference evidence="2 3" key="1">
    <citation type="submission" date="2022-12" db="EMBL/GenBank/DDBJ databases">
        <title>Chromosome-scale assembly of the Ensete ventricosum genome.</title>
        <authorList>
            <person name="Dussert Y."/>
            <person name="Stocks J."/>
            <person name="Wendawek A."/>
            <person name="Woldeyes F."/>
            <person name="Nichols R.A."/>
            <person name="Borrell J.S."/>
        </authorList>
    </citation>
    <scope>NUCLEOTIDE SEQUENCE [LARGE SCALE GENOMIC DNA]</scope>
    <source>
        <strain evidence="3">cv. Maze</strain>
        <tissue evidence="2">Seeds</tissue>
    </source>
</reference>
<evidence type="ECO:0000313" key="3">
    <source>
        <dbReference type="Proteomes" id="UP001222027"/>
    </source>
</evidence>
<comment type="caution">
    <text evidence="2">The sequence shown here is derived from an EMBL/GenBank/DDBJ whole genome shotgun (WGS) entry which is preliminary data.</text>
</comment>
<sequence>MEQSRAECRVERQLGIAFHGMDTIGTSDVAVGREKKATAKGNWATVGQSDLEEEEEEDERREEKVVGSFGNAMLATGGEKEGGVSFRKGA</sequence>
<protein>
    <submittedName>
        <fullName evidence="2">Uncharacterized protein</fullName>
    </submittedName>
</protein>
<accession>A0AAV8NYU2</accession>
<dbReference type="AlphaFoldDB" id="A0AAV8NYU2"/>
<name>A0AAV8NYU2_ENSVE</name>
<keyword evidence="3" id="KW-1185">Reference proteome</keyword>
<proteinExistence type="predicted"/>
<feature type="region of interest" description="Disordered" evidence="1">
    <location>
        <begin position="48"/>
        <end position="90"/>
    </location>
</feature>